<comment type="pathway">
    <text evidence="2">Lipid metabolism; fatty acid beta-oxidation.</text>
</comment>
<name>A0A7S3YLW4_9EUKA</name>
<keyword evidence="8" id="KW-0576">Peroxisome</keyword>
<dbReference type="InterPro" id="IPR008927">
    <property type="entry name" value="6-PGluconate_DH-like_C_sf"/>
</dbReference>
<evidence type="ECO:0000256" key="3">
    <source>
        <dbReference type="ARBA" id="ARBA00011245"/>
    </source>
</evidence>
<keyword evidence="9" id="KW-0413">Isomerase</keyword>
<evidence type="ECO:0000313" key="14">
    <source>
        <dbReference type="EMBL" id="CAE0655714.1"/>
    </source>
</evidence>
<dbReference type="InterPro" id="IPR006108">
    <property type="entry name" value="3HC_DH_C"/>
</dbReference>
<comment type="subunit">
    <text evidence="3">Monomer.</text>
</comment>
<keyword evidence="11" id="KW-0511">Multifunctional enzyme</keyword>
<dbReference type="PANTHER" id="PTHR23309:SF49">
    <property type="entry name" value="PEROXISOMAL BIFUNCTIONAL ENZYME"/>
    <property type="match status" value="1"/>
</dbReference>
<organism evidence="14">
    <name type="scientific">Lotharella globosa</name>
    <dbReference type="NCBI Taxonomy" id="91324"/>
    <lineage>
        <taxon>Eukaryota</taxon>
        <taxon>Sar</taxon>
        <taxon>Rhizaria</taxon>
        <taxon>Cercozoa</taxon>
        <taxon>Chlorarachniophyceae</taxon>
        <taxon>Lotharella</taxon>
    </lineage>
</organism>
<evidence type="ECO:0000256" key="2">
    <source>
        <dbReference type="ARBA" id="ARBA00005005"/>
    </source>
</evidence>
<keyword evidence="10" id="KW-0456">Lyase</keyword>
<evidence type="ECO:0000256" key="5">
    <source>
        <dbReference type="ARBA" id="ARBA00023002"/>
    </source>
</evidence>
<dbReference type="SUPFAM" id="SSF51735">
    <property type="entry name" value="NAD(P)-binding Rossmann-fold domains"/>
    <property type="match status" value="1"/>
</dbReference>
<dbReference type="AlphaFoldDB" id="A0A7S3YLW4"/>
<dbReference type="InterPro" id="IPR001753">
    <property type="entry name" value="Enoyl-CoA_hydra/iso"/>
</dbReference>
<dbReference type="InterPro" id="IPR036291">
    <property type="entry name" value="NAD(P)-bd_dom_sf"/>
</dbReference>
<dbReference type="CDD" id="cd06558">
    <property type="entry name" value="crotonase-like"/>
    <property type="match status" value="1"/>
</dbReference>
<comment type="subcellular location">
    <subcellularLocation>
        <location evidence="1">Peroxisome</location>
    </subcellularLocation>
</comment>
<dbReference type="Gene3D" id="1.10.1040.50">
    <property type="match status" value="1"/>
</dbReference>
<feature type="domain" description="3-hydroxyacyl-CoA dehydrogenase C-terminal" evidence="12">
    <location>
        <begin position="462"/>
        <end position="556"/>
    </location>
</feature>
<keyword evidence="5" id="KW-0560">Oxidoreductase</keyword>
<dbReference type="InterPro" id="IPR029045">
    <property type="entry name" value="ClpP/crotonase-like_dom_sf"/>
</dbReference>
<dbReference type="UniPathway" id="UPA00659"/>
<keyword evidence="6" id="KW-0520">NAD</keyword>
<dbReference type="Pfam" id="PF00725">
    <property type="entry name" value="3HCDH"/>
    <property type="match status" value="1"/>
</dbReference>
<dbReference type="GO" id="GO:0004300">
    <property type="term" value="F:enoyl-CoA hydratase activity"/>
    <property type="evidence" value="ECO:0007669"/>
    <property type="project" value="UniProtKB-ARBA"/>
</dbReference>
<gene>
    <name evidence="14" type="ORF">LGLO00237_LOCUS7692</name>
</gene>
<dbReference type="EMBL" id="HBIV01010223">
    <property type="protein sequence ID" value="CAE0655714.1"/>
    <property type="molecule type" value="Transcribed_RNA"/>
</dbReference>
<dbReference type="GO" id="GO:0006635">
    <property type="term" value="P:fatty acid beta-oxidation"/>
    <property type="evidence" value="ECO:0007669"/>
    <property type="project" value="UniProtKB-UniPathway"/>
</dbReference>
<dbReference type="SUPFAM" id="SSF52096">
    <property type="entry name" value="ClpP/crotonase"/>
    <property type="match status" value="1"/>
</dbReference>
<evidence type="ECO:0000259" key="13">
    <source>
        <dbReference type="Pfam" id="PF02737"/>
    </source>
</evidence>
<dbReference type="Gene3D" id="3.90.226.10">
    <property type="entry name" value="2-enoyl-CoA Hydratase, Chain A, domain 1"/>
    <property type="match status" value="1"/>
</dbReference>
<evidence type="ECO:0008006" key="15">
    <source>
        <dbReference type="Google" id="ProtNLM"/>
    </source>
</evidence>
<evidence type="ECO:0000256" key="9">
    <source>
        <dbReference type="ARBA" id="ARBA00023235"/>
    </source>
</evidence>
<reference evidence="14" key="1">
    <citation type="submission" date="2021-01" db="EMBL/GenBank/DDBJ databases">
        <authorList>
            <person name="Corre E."/>
            <person name="Pelletier E."/>
            <person name="Niang G."/>
            <person name="Scheremetjew M."/>
            <person name="Finn R."/>
            <person name="Kale V."/>
            <person name="Holt S."/>
            <person name="Cochrane G."/>
            <person name="Meng A."/>
            <person name="Brown T."/>
            <person name="Cohen L."/>
        </authorList>
    </citation>
    <scope>NUCLEOTIDE SEQUENCE</scope>
    <source>
        <strain evidence="14">CCCM811</strain>
    </source>
</reference>
<dbReference type="GO" id="GO:0003857">
    <property type="term" value="F:(3S)-3-hydroxyacyl-CoA dehydrogenase (NAD+) activity"/>
    <property type="evidence" value="ECO:0007669"/>
    <property type="project" value="TreeGrafter"/>
</dbReference>
<protein>
    <recommendedName>
        <fullName evidence="15">Enoyl-CoA hydratase</fullName>
    </recommendedName>
</protein>
<evidence type="ECO:0000256" key="8">
    <source>
        <dbReference type="ARBA" id="ARBA00023140"/>
    </source>
</evidence>
<evidence type="ECO:0000256" key="11">
    <source>
        <dbReference type="ARBA" id="ARBA00023268"/>
    </source>
</evidence>
<evidence type="ECO:0000259" key="12">
    <source>
        <dbReference type="Pfam" id="PF00725"/>
    </source>
</evidence>
<accession>A0A7S3YLW4</accession>
<dbReference type="SUPFAM" id="SSF48179">
    <property type="entry name" value="6-phosphogluconate dehydrogenase C-terminal domain-like"/>
    <property type="match status" value="2"/>
</dbReference>
<sequence>MKAAIAEAMKKANADPAVKAIVFTGAGKFFMAGADIPNLRKLASASTGADVMRKGLQEGHDLMDVVESGPKPTVAAVNGPALGGGLELAMACNARVGTKTSIYGLPELKLGIIPGMGGTQRLPRLIGVAGAVKAMLSGKPMPAKLAAKAGLVDQLVKKSKDLLPTACKVALAMAAGQLPRRKALEEKSRIGSKARGEEAIELARVKSKRKAKGTPHAAACLDAIKVGLFEGGRKGLDAEMDAFAPLISSPSAKSLIHMFLATRQCPKVPGLEGIKPRKIQTVAVLGGGTMGAGIVALMLFKGYNVILKEINEKALYVGVERVTNIISAVLKRRKLPSIAMEMGMRNLTPTTTYEGFDKCDLVVEAIVENIGIKQKVFADLEKVCKPSCILATNTSTIDIDIIGEKTNARDRIVGLHFFSPAHVMPLLEIIRTTSTSKQVVADSIGYAKRLGKTPVTVGNCVGFTANRIFFPYGQAAAFLVENGVCPYRIDRVLKSLVHMPMGVHEMVDLSGVDIGVHTTGIIAKAYGDRCYIPTMGRYLMEAKRLGQKTGVGYYVYQGRRGVPDAKGLAPFLQKARQGKPTIKVTDQEIVEMVMYPVVNESCRVLAEGHVIRDSDIDVVSITGYGFPAHKGGIMFWAKAQGIDKVCQRLAHYSKTYPSVSKFFAPCDYLQNLARKA</sequence>
<dbReference type="GO" id="GO:0005777">
    <property type="term" value="C:peroxisome"/>
    <property type="evidence" value="ECO:0007669"/>
    <property type="project" value="UniProtKB-SubCell"/>
</dbReference>
<evidence type="ECO:0000256" key="6">
    <source>
        <dbReference type="ARBA" id="ARBA00023027"/>
    </source>
</evidence>
<dbReference type="PANTHER" id="PTHR23309">
    <property type="entry name" value="3-HYDROXYACYL-COA DEHYROGENASE"/>
    <property type="match status" value="1"/>
</dbReference>
<keyword evidence="4" id="KW-0276">Fatty acid metabolism</keyword>
<dbReference type="GO" id="GO:0070403">
    <property type="term" value="F:NAD+ binding"/>
    <property type="evidence" value="ECO:0007669"/>
    <property type="project" value="InterPro"/>
</dbReference>
<dbReference type="Gene3D" id="3.40.50.720">
    <property type="entry name" value="NAD(P)-binding Rossmann-like Domain"/>
    <property type="match status" value="1"/>
</dbReference>
<dbReference type="Pfam" id="PF00378">
    <property type="entry name" value="ECH_1"/>
    <property type="match status" value="1"/>
</dbReference>
<evidence type="ECO:0000256" key="4">
    <source>
        <dbReference type="ARBA" id="ARBA00022832"/>
    </source>
</evidence>
<evidence type="ECO:0000256" key="1">
    <source>
        <dbReference type="ARBA" id="ARBA00004275"/>
    </source>
</evidence>
<evidence type="ECO:0000256" key="7">
    <source>
        <dbReference type="ARBA" id="ARBA00023098"/>
    </source>
</evidence>
<dbReference type="FunFam" id="3.40.50.720:FF:000009">
    <property type="entry name" value="Fatty oxidation complex, alpha subunit"/>
    <property type="match status" value="1"/>
</dbReference>
<dbReference type="InterPro" id="IPR006176">
    <property type="entry name" value="3-OHacyl-CoA_DH_NAD-bd"/>
</dbReference>
<feature type="domain" description="3-hydroxyacyl-CoA dehydrogenase NAD binding" evidence="13">
    <location>
        <begin position="281"/>
        <end position="459"/>
    </location>
</feature>
<keyword evidence="7" id="KW-0443">Lipid metabolism</keyword>
<proteinExistence type="predicted"/>
<dbReference type="GO" id="GO:0016853">
    <property type="term" value="F:isomerase activity"/>
    <property type="evidence" value="ECO:0007669"/>
    <property type="project" value="UniProtKB-KW"/>
</dbReference>
<evidence type="ECO:0000256" key="10">
    <source>
        <dbReference type="ARBA" id="ARBA00023239"/>
    </source>
</evidence>
<dbReference type="Pfam" id="PF02737">
    <property type="entry name" value="3HCDH_N"/>
    <property type="match status" value="1"/>
</dbReference>